<sequence>MRFASLGSGSRGNALLVQSGRTRLLIDCGFGPRALAQRLARLGVVPEQIDAVLLTHEHSDHVAGVAALAKRFSCPVYASAGTRRALARRKIAVPCLEDIDGTTDFVVQDLQVRPYAVPHDAEQPTQFVVSANGLSLGVLTDAGSVTASMRDALRGCAGLMLEFNHDSAMLAQGPYPARLKARISGGLGHLENRVAADLLRAMRGDALQVVLAAHLSETNNDPHHVATCLSKVLADTSTVWQIATQQAGSDWIVLRA</sequence>
<dbReference type="Gene3D" id="3.60.15.10">
    <property type="entry name" value="Ribonuclease Z/Hydroxyacylglutathione hydrolase-like"/>
    <property type="match status" value="1"/>
</dbReference>
<evidence type="ECO:0000313" key="3">
    <source>
        <dbReference type="Proteomes" id="UP000319502"/>
    </source>
</evidence>
<dbReference type="OrthoDB" id="9803916at2"/>
<name>A0A557QKN9_9RHOO</name>
<dbReference type="AlphaFoldDB" id="A0A557QKN9"/>
<reference evidence="2 3" key="1">
    <citation type="submission" date="2019-07" db="EMBL/GenBank/DDBJ databases">
        <title>The pathways for chlorine oxyanion respiration interact through the shared metabolite chlorate.</title>
        <authorList>
            <person name="Barnum T.P."/>
            <person name="Cheng Y."/>
            <person name="Hill K.A."/>
            <person name="Lucas L.N."/>
            <person name="Carlson H.K."/>
            <person name="Coates J.D."/>
        </authorList>
    </citation>
    <scope>NUCLEOTIDE SEQUENCE [LARGE SCALE GENOMIC DNA]</scope>
    <source>
        <strain evidence="2 3">SFB-3</strain>
    </source>
</reference>
<evidence type="ECO:0000259" key="1">
    <source>
        <dbReference type="SMART" id="SM00849"/>
    </source>
</evidence>
<evidence type="ECO:0000313" key="2">
    <source>
        <dbReference type="EMBL" id="TVO53471.1"/>
    </source>
</evidence>
<dbReference type="InterPro" id="IPR052533">
    <property type="entry name" value="WalJ/YycJ-like"/>
</dbReference>
<dbReference type="Proteomes" id="UP000319502">
    <property type="component" value="Unassembled WGS sequence"/>
</dbReference>
<dbReference type="SUPFAM" id="SSF56281">
    <property type="entry name" value="Metallo-hydrolase/oxidoreductase"/>
    <property type="match status" value="1"/>
</dbReference>
<comment type="caution">
    <text evidence="2">The sequence shown here is derived from an EMBL/GenBank/DDBJ whole genome shotgun (WGS) entry which is preliminary data.</text>
</comment>
<dbReference type="EMBL" id="VMNK01000015">
    <property type="protein sequence ID" value="TVO53471.1"/>
    <property type="molecule type" value="Genomic_DNA"/>
</dbReference>
<dbReference type="SMART" id="SM00849">
    <property type="entry name" value="Lactamase_B"/>
    <property type="match status" value="1"/>
</dbReference>
<organism evidence="2 3">
    <name type="scientific">Denitromonas halophila</name>
    <dbReference type="NCBI Taxonomy" id="1629404"/>
    <lineage>
        <taxon>Bacteria</taxon>
        <taxon>Pseudomonadati</taxon>
        <taxon>Pseudomonadota</taxon>
        <taxon>Betaproteobacteria</taxon>
        <taxon>Rhodocyclales</taxon>
        <taxon>Zoogloeaceae</taxon>
        <taxon>Denitromonas</taxon>
    </lineage>
</organism>
<keyword evidence="2" id="KW-0378">Hydrolase</keyword>
<dbReference type="Pfam" id="PF12706">
    <property type="entry name" value="Lactamase_B_2"/>
    <property type="match status" value="1"/>
</dbReference>
<protein>
    <submittedName>
        <fullName evidence="2">MBL fold metallo-hydrolase</fullName>
    </submittedName>
</protein>
<feature type="domain" description="Metallo-beta-lactamase" evidence="1">
    <location>
        <begin position="11"/>
        <end position="189"/>
    </location>
</feature>
<keyword evidence="3" id="KW-1185">Reference proteome</keyword>
<dbReference type="PANTHER" id="PTHR47619">
    <property type="entry name" value="METALLO-HYDROLASE YYCJ-RELATED"/>
    <property type="match status" value="1"/>
</dbReference>
<gene>
    <name evidence="2" type="ORF">FHP91_15225</name>
</gene>
<dbReference type="GO" id="GO:0016787">
    <property type="term" value="F:hydrolase activity"/>
    <property type="evidence" value="ECO:0007669"/>
    <property type="project" value="UniProtKB-KW"/>
</dbReference>
<proteinExistence type="predicted"/>
<dbReference type="InterPro" id="IPR036866">
    <property type="entry name" value="RibonucZ/Hydroxyglut_hydro"/>
</dbReference>
<accession>A0A557QKN9</accession>
<dbReference type="InterPro" id="IPR001279">
    <property type="entry name" value="Metallo-B-lactamas"/>
</dbReference>
<dbReference type="PANTHER" id="PTHR47619:SF1">
    <property type="entry name" value="EXODEOXYRIBONUCLEASE WALJ"/>
    <property type="match status" value="1"/>
</dbReference>